<feature type="domain" description="Cyclic nucleotide-binding" evidence="4">
    <location>
        <begin position="15"/>
        <end position="124"/>
    </location>
</feature>
<dbReference type="GO" id="GO:0005829">
    <property type="term" value="C:cytosol"/>
    <property type="evidence" value="ECO:0007669"/>
    <property type="project" value="TreeGrafter"/>
</dbReference>
<feature type="domain" description="HTH crp-type" evidence="5">
    <location>
        <begin position="149"/>
        <end position="217"/>
    </location>
</feature>
<dbReference type="Pfam" id="PF13545">
    <property type="entry name" value="HTH_Crp_2"/>
    <property type="match status" value="1"/>
</dbReference>
<dbReference type="SUPFAM" id="SSF51206">
    <property type="entry name" value="cAMP-binding domain-like"/>
    <property type="match status" value="1"/>
</dbReference>
<evidence type="ECO:0000259" key="5">
    <source>
        <dbReference type="PROSITE" id="PS51063"/>
    </source>
</evidence>
<dbReference type="InterPro" id="IPR000595">
    <property type="entry name" value="cNMP-bd_dom"/>
</dbReference>
<gene>
    <name evidence="6" type="ORF">SAMN04488026_103641</name>
</gene>
<evidence type="ECO:0000313" key="7">
    <source>
        <dbReference type="Proteomes" id="UP000199382"/>
    </source>
</evidence>
<dbReference type="PANTHER" id="PTHR24567">
    <property type="entry name" value="CRP FAMILY TRANSCRIPTIONAL REGULATORY PROTEIN"/>
    <property type="match status" value="1"/>
</dbReference>
<dbReference type="Gene3D" id="1.10.10.10">
    <property type="entry name" value="Winged helix-like DNA-binding domain superfamily/Winged helix DNA-binding domain"/>
    <property type="match status" value="1"/>
</dbReference>
<keyword evidence="1" id="KW-0805">Transcription regulation</keyword>
<dbReference type="InterPro" id="IPR036388">
    <property type="entry name" value="WH-like_DNA-bd_sf"/>
</dbReference>
<evidence type="ECO:0000256" key="1">
    <source>
        <dbReference type="ARBA" id="ARBA00023015"/>
    </source>
</evidence>
<dbReference type="PANTHER" id="PTHR24567:SF74">
    <property type="entry name" value="HTH-TYPE TRANSCRIPTIONAL REGULATOR ARCR"/>
    <property type="match status" value="1"/>
</dbReference>
<dbReference type="GO" id="GO:0003677">
    <property type="term" value="F:DNA binding"/>
    <property type="evidence" value="ECO:0007669"/>
    <property type="project" value="UniProtKB-KW"/>
</dbReference>
<dbReference type="InterPro" id="IPR012318">
    <property type="entry name" value="HTH_CRP"/>
</dbReference>
<evidence type="ECO:0000313" key="6">
    <source>
        <dbReference type="EMBL" id="SDK28758.1"/>
    </source>
</evidence>
<dbReference type="OrthoDB" id="190787at2"/>
<dbReference type="EMBL" id="FNEK01000036">
    <property type="protein sequence ID" value="SDK28758.1"/>
    <property type="molecule type" value="Genomic_DNA"/>
</dbReference>
<dbReference type="CDD" id="cd00038">
    <property type="entry name" value="CAP_ED"/>
    <property type="match status" value="1"/>
</dbReference>
<dbReference type="InterPro" id="IPR014710">
    <property type="entry name" value="RmlC-like_jellyroll"/>
</dbReference>
<reference evidence="6 7" key="1">
    <citation type="submission" date="2016-10" db="EMBL/GenBank/DDBJ databases">
        <authorList>
            <person name="de Groot N.N."/>
        </authorList>
    </citation>
    <scope>NUCLEOTIDE SEQUENCE [LARGE SCALE GENOMIC DNA]</scope>
    <source>
        <strain evidence="6 7">DSM 25294</strain>
    </source>
</reference>
<protein>
    <submittedName>
        <fullName evidence="6">Cyclic nucleotide-binding protein</fullName>
    </submittedName>
</protein>
<sequence length="235" mass="26129">MQDEDRKRIARNSLLLKGFPDKAAAGILDRSNWRVFDRGQYLFLQGELAHAVHIIVEGWVKLFRITQGGDETVVHVFSRGESFGEAVAFRGSDYPVSAEAVTACEIVEIPICALRELMRSDPEIAETILASSFVHLHTLVSQLEQLKAQTGAERTARFLLEFCDPHAESAIVALPYDKSLIAGRLGMKPETLSRAFTRLRSVGVRISGTFATINDVAQLRRYAEDNTSVQLKKTP</sequence>
<dbReference type="InterPro" id="IPR036390">
    <property type="entry name" value="WH_DNA-bd_sf"/>
</dbReference>
<dbReference type="InterPro" id="IPR018490">
    <property type="entry name" value="cNMP-bd_dom_sf"/>
</dbReference>
<evidence type="ECO:0000256" key="2">
    <source>
        <dbReference type="ARBA" id="ARBA00023125"/>
    </source>
</evidence>
<keyword evidence="3" id="KW-0804">Transcription</keyword>
<organism evidence="6 7">
    <name type="scientific">Aliiruegeria lutimaris</name>
    <dbReference type="NCBI Taxonomy" id="571298"/>
    <lineage>
        <taxon>Bacteria</taxon>
        <taxon>Pseudomonadati</taxon>
        <taxon>Pseudomonadota</taxon>
        <taxon>Alphaproteobacteria</taxon>
        <taxon>Rhodobacterales</taxon>
        <taxon>Roseobacteraceae</taxon>
        <taxon>Aliiruegeria</taxon>
    </lineage>
</organism>
<evidence type="ECO:0000256" key="3">
    <source>
        <dbReference type="ARBA" id="ARBA00023163"/>
    </source>
</evidence>
<accession>A0A1G9AN78</accession>
<dbReference type="SMART" id="SM00100">
    <property type="entry name" value="cNMP"/>
    <property type="match status" value="1"/>
</dbReference>
<keyword evidence="2" id="KW-0238">DNA-binding</keyword>
<name>A0A1G9AN78_9RHOB</name>
<evidence type="ECO:0000259" key="4">
    <source>
        <dbReference type="PROSITE" id="PS50042"/>
    </source>
</evidence>
<dbReference type="InterPro" id="IPR050397">
    <property type="entry name" value="Env_Response_Regulators"/>
</dbReference>
<dbReference type="Proteomes" id="UP000199382">
    <property type="component" value="Unassembled WGS sequence"/>
</dbReference>
<dbReference type="RefSeq" id="WP_093158628.1">
    <property type="nucleotide sequence ID" value="NZ_FNEK01000036.1"/>
</dbReference>
<dbReference type="SMART" id="SM00419">
    <property type="entry name" value="HTH_CRP"/>
    <property type="match status" value="1"/>
</dbReference>
<dbReference type="PROSITE" id="PS50042">
    <property type="entry name" value="CNMP_BINDING_3"/>
    <property type="match status" value="1"/>
</dbReference>
<dbReference type="PROSITE" id="PS51063">
    <property type="entry name" value="HTH_CRP_2"/>
    <property type="match status" value="1"/>
</dbReference>
<dbReference type="STRING" id="571298.SAMN04488026_103641"/>
<proteinExistence type="predicted"/>
<dbReference type="Gene3D" id="2.60.120.10">
    <property type="entry name" value="Jelly Rolls"/>
    <property type="match status" value="1"/>
</dbReference>
<dbReference type="AlphaFoldDB" id="A0A1G9AN78"/>
<dbReference type="GO" id="GO:0003700">
    <property type="term" value="F:DNA-binding transcription factor activity"/>
    <property type="evidence" value="ECO:0007669"/>
    <property type="project" value="TreeGrafter"/>
</dbReference>
<dbReference type="Pfam" id="PF00027">
    <property type="entry name" value="cNMP_binding"/>
    <property type="match status" value="1"/>
</dbReference>
<keyword evidence="7" id="KW-1185">Reference proteome</keyword>
<dbReference type="SUPFAM" id="SSF46785">
    <property type="entry name" value="Winged helix' DNA-binding domain"/>
    <property type="match status" value="1"/>
</dbReference>